<comment type="caution">
    <text evidence="2">The sequence shown here is derived from an EMBL/GenBank/DDBJ whole genome shotgun (WGS) entry which is preliminary data.</text>
</comment>
<dbReference type="Proteomes" id="UP001630127">
    <property type="component" value="Unassembled WGS sequence"/>
</dbReference>
<keyword evidence="3" id="KW-1185">Reference proteome</keyword>
<accession>A0ABD3ARI0</accession>
<gene>
    <name evidence="2" type="ORF">ACH5RR_007197</name>
</gene>
<evidence type="ECO:0000313" key="2">
    <source>
        <dbReference type="EMBL" id="KAL3533676.1"/>
    </source>
</evidence>
<organism evidence="2 3">
    <name type="scientific">Cinchona calisaya</name>
    <dbReference type="NCBI Taxonomy" id="153742"/>
    <lineage>
        <taxon>Eukaryota</taxon>
        <taxon>Viridiplantae</taxon>
        <taxon>Streptophyta</taxon>
        <taxon>Embryophyta</taxon>
        <taxon>Tracheophyta</taxon>
        <taxon>Spermatophyta</taxon>
        <taxon>Magnoliopsida</taxon>
        <taxon>eudicotyledons</taxon>
        <taxon>Gunneridae</taxon>
        <taxon>Pentapetalae</taxon>
        <taxon>asterids</taxon>
        <taxon>lamiids</taxon>
        <taxon>Gentianales</taxon>
        <taxon>Rubiaceae</taxon>
        <taxon>Cinchonoideae</taxon>
        <taxon>Cinchoneae</taxon>
        <taxon>Cinchona</taxon>
    </lineage>
</organism>
<evidence type="ECO:0000313" key="3">
    <source>
        <dbReference type="Proteomes" id="UP001630127"/>
    </source>
</evidence>
<feature type="compositionally biased region" description="Polar residues" evidence="1">
    <location>
        <begin position="86"/>
        <end position="95"/>
    </location>
</feature>
<evidence type="ECO:0000256" key="1">
    <source>
        <dbReference type="SAM" id="MobiDB-lite"/>
    </source>
</evidence>
<dbReference type="AlphaFoldDB" id="A0ABD3ARI0"/>
<protein>
    <submittedName>
        <fullName evidence="2">Uncharacterized protein</fullName>
    </submittedName>
</protein>
<name>A0ABD3ARI0_9GENT</name>
<dbReference type="EMBL" id="JBJUIK010000003">
    <property type="protein sequence ID" value="KAL3533676.1"/>
    <property type="molecule type" value="Genomic_DNA"/>
</dbReference>
<reference evidence="2 3" key="1">
    <citation type="submission" date="2024-11" db="EMBL/GenBank/DDBJ databases">
        <title>A near-complete genome assembly of Cinchona calisaya.</title>
        <authorList>
            <person name="Lian D.C."/>
            <person name="Zhao X.W."/>
            <person name="Wei L."/>
        </authorList>
    </citation>
    <scope>NUCLEOTIDE SEQUENCE [LARGE SCALE GENOMIC DNA]</scope>
    <source>
        <tissue evidence="2">Nenye</tissue>
    </source>
</reference>
<proteinExistence type="predicted"/>
<sequence>MFQSYLALVKFLIRINNKAVRDFLKKKKLKIILDGLDGQIIYFNILLKLSISALIRICLQIILVDVIMDKLSKFSLQKDEKGNKSPGESSRATSSKGKHVQVNKTWHTPISYAKAVTKLVLKVEKEAEIPDFFNSGIDGNFYKPINAIWKNHILHELKEFRKVMSKLIDELLKKYNKKRELKATVSSLISTIEYDVKRLDASSKFGFYEKLLEILNMNSNNPDLVKIKRIKIHEEVRKTFLAEVFEVVNDKLHSTKYNQIFEKFWVHSIYL</sequence>
<feature type="region of interest" description="Disordered" evidence="1">
    <location>
        <begin position="78"/>
        <end position="99"/>
    </location>
</feature>